<feature type="non-terminal residue" evidence="2">
    <location>
        <position position="221"/>
    </location>
</feature>
<evidence type="ECO:0000313" key="2">
    <source>
        <dbReference type="EMBL" id="GAH49715.1"/>
    </source>
</evidence>
<evidence type="ECO:0008006" key="3">
    <source>
        <dbReference type="Google" id="ProtNLM"/>
    </source>
</evidence>
<comment type="caution">
    <text evidence="2">The sequence shown here is derived from an EMBL/GenBank/DDBJ whole genome shotgun (WGS) entry which is preliminary data.</text>
</comment>
<accession>X1GXY4</accession>
<protein>
    <recommendedName>
        <fullName evidence="3">Chromosome partition protein Smc</fullName>
    </recommendedName>
</protein>
<evidence type="ECO:0000256" key="1">
    <source>
        <dbReference type="SAM" id="MobiDB-lite"/>
    </source>
</evidence>
<dbReference type="AlphaFoldDB" id="X1GXY4"/>
<proteinExistence type="predicted"/>
<gene>
    <name evidence="2" type="ORF">S03H2_29581</name>
</gene>
<sequence>MSEEKNTLQIIDETIEAVQNITKVLNAAKEELVKLEKEKEQLESEKSNLEKATSELENDKKQLEIEKNQLEQDKKKLEEETIQLEKDKKERDEKIGSMTKEQMRLLDEYESLKVELNKLAKIAEESQEAEFNFERIKALLSIYAVLIEKIWQGQPHYRIILVLHGDKAQMTREEIKNTTGIAGAFVIRAVNELANEDILEYNEDTGLVKLKQRLFSKKELE</sequence>
<organism evidence="2">
    <name type="scientific">marine sediment metagenome</name>
    <dbReference type="NCBI Taxonomy" id="412755"/>
    <lineage>
        <taxon>unclassified sequences</taxon>
        <taxon>metagenomes</taxon>
        <taxon>ecological metagenomes</taxon>
    </lineage>
</organism>
<reference evidence="2" key="1">
    <citation type="journal article" date="2014" name="Front. Microbiol.">
        <title>High frequency of phylogenetically diverse reductive dehalogenase-homologous genes in deep subseafloor sedimentary metagenomes.</title>
        <authorList>
            <person name="Kawai M."/>
            <person name="Futagami T."/>
            <person name="Toyoda A."/>
            <person name="Takaki Y."/>
            <person name="Nishi S."/>
            <person name="Hori S."/>
            <person name="Arai W."/>
            <person name="Tsubouchi T."/>
            <person name="Morono Y."/>
            <person name="Uchiyama I."/>
            <person name="Ito T."/>
            <person name="Fujiyama A."/>
            <person name="Inagaki F."/>
            <person name="Takami H."/>
        </authorList>
    </citation>
    <scope>NUCLEOTIDE SEQUENCE</scope>
    <source>
        <strain evidence="2">Expedition CK06-06</strain>
    </source>
</reference>
<dbReference type="EMBL" id="BARU01017864">
    <property type="protein sequence ID" value="GAH49715.1"/>
    <property type="molecule type" value="Genomic_DNA"/>
</dbReference>
<feature type="region of interest" description="Disordered" evidence="1">
    <location>
        <begin position="38"/>
        <end position="70"/>
    </location>
</feature>
<name>X1GXY4_9ZZZZ</name>